<reference evidence="1" key="1">
    <citation type="submission" date="2023-10" db="EMBL/GenBank/DDBJ databases">
        <title>Genome assembly of Pristionchus species.</title>
        <authorList>
            <person name="Yoshida K."/>
            <person name="Sommer R.J."/>
        </authorList>
    </citation>
    <scope>NUCLEOTIDE SEQUENCE</scope>
    <source>
        <strain evidence="1">RS5133</strain>
    </source>
</reference>
<proteinExistence type="predicted"/>
<dbReference type="AlphaFoldDB" id="A0AAV5WF50"/>
<name>A0AAV5WF50_9BILA</name>
<evidence type="ECO:0000313" key="2">
    <source>
        <dbReference type="Proteomes" id="UP001432322"/>
    </source>
</evidence>
<gene>
    <name evidence="1" type="ORF">PFISCL1PPCAC_20397</name>
</gene>
<dbReference type="Proteomes" id="UP001432322">
    <property type="component" value="Unassembled WGS sequence"/>
</dbReference>
<evidence type="ECO:0000313" key="1">
    <source>
        <dbReference type="EMBL" id="GMT29100.1"/>
    </source>
</evidence>
<protein>
    <submittedName>
        <fullName evidence="1">Uncharacterized protein</fullName>
    </submittedName>
</protein>
<keyword evidence="2" id="KW-1185">Reference proteome</keyword>
<feature type="non-terminal residue" evidence="1">
    <location>
        <position position="1"/>
    </location>
</feature>
<accession>A0AAV5WF50</accession>
<dbReference type="EMBL" id="BTSY01000005">
    <property type="protein sequence ID" value="GMT29100.1"/>
    <property type="molecule type" value="Genomic_DNA"/>
</dbReference>
<organism evidence="1 2">
    <name type="scientific">Pristionchus fissidentatus</name>
    <dbReference type="NCBI Taxonomy" id="1538716"/>
    <lineage>
        <taxon>Eukaryota</taxon>
        <taxon>Metazoa</taxon>
        <taxon>Ecdysozoa</taxon>
        <taxon>Nematoda</taxon>
        <taxon>Chromadorea</taxon>
        <taxon>Rhabditida</taxon>
        <taxon>Rhabditina</taxon>
        <taxon>Diplogasteromorpha</taxon>
        <taxon>Diplogasteroidea</taxon>
        <taxon>Neodiplogasteridae</taxon>
        <taxon>Pristionchus</taxon>
    </lineage>
</organism>
<comment type="caution">
    <text evidence="1">The sequence shown here is derived from an EMBL/GenBank/DDBJ whole genome shotgun (WGS) entry which is preliminary data.</text>
</comment>
<sequence>AGASGPGSFYPTKWVVFDPDVQAKSDQNIVVSGFSKRQIDHDYAIYSPSHSCPMKTRGKKFHTQIMPLTLNQVIIFGNSEAKLEESVESGRLVLGLRTCGRPEEGPITVKIPLDDENATSFRLARNYVNKILHNCIIGSRNVDPHMRWWIIKTWSNTRL</sequence>